<proteinExistence type="inferred from homology"/>
<comment type="subcellular location">
    <subcellularLocation>
        <location evidence="2">Cytoplasm</location>
    </subcellularLocation>
</comment>
<comment type="subunit">
    <text evidence="2">Homodimer.</text>
</comment>
<evidence type="ECO:0000259" key="3">
    <source>
        <dbReference type="Pfam" id="PF01895"/>
    </source>
</evidence>
<dbReference type="InterPro" id="IPR028366">
    <property type="entry name" value="PhoU"/>
</dbReference>
<comment type="caution">
    <text evidence="4">The sequence shown here is derived from an EMBL/GenBank/DDBJ whole genome shotgun (WGS) entry which is preliminary data.</text>
</comment>
<sequence>MPTQHIVQSYDEELKKLSTLIVQMGGIAESQLAGAVEAVVKRDSDLAGEIVQSDAKIDAIRNQVDDLAIELLARRQPMANDLRLIVSALRISSEIERIGDYAANVAKRSVALNQAPMVRPVHAVPRMAAMVQALIKDVLDAYITGDAAKADAVRDRDEEVDELYTSLFRELLTYMMEDPRSITACTHLLFIAKNIERIGDHATNVAELIHYTVKGEMPAEDRPKGDDTAYAIVAAPGGKQ</sequence>
<dbReference type="Pfam" id="PF01895">
    <property type="entry name" value="PhoU"/>
    <property type="match status" value="2"/>
</dbReference>
<organism evidence="4 5">
    <name type="scientific">Ferrovibrio xuzhouensis</name>
    <dbReference type="NCBI Taxonomy" id="1576914"/>
    <lineage>
        <taxon>Bacteria</taxon>
        <taxon>Pseudomonadati</taxon>
        <taxon>Pseudomonadota</taxon>
        <taxon>Alphaproteobacteria</taxon>
        <taxon>Rhodospirillales</taxon>
        <taxon>Rhodospirillaceae</taxon>
        <taxon>Ferrovibrio</taxon>
    </lineage>
</organism>
<evidence type="ECO:0000256" key="1">
    <source>
        <dbReference type="ARBA" id="ARBA00008107"/>
    </source>
</evidence>
<dbReference type="PIRSF" id="PIRSF003107">
    <property type="entry name" value="PhoU"/>
    <property type="match status" value="1"/>
</dbReference>
<dbReference type="SUPFAM" id="SSF109755">
    <property type="entry name" value="PhoU-like"/>
    <property type="match status" value="1"/>
</dbReference>
<evidence type="ECO:0000313" key="4">
    <source>
        <dbReference type="EMBL" id="MFC3678464.1"/>
    </source>
</evidence>
<dbReference type="Proteomes" id="UP001595711">
    <property type="component" value="Unassembled WGS sequence"/>
</dbReference>
<comment type="function">
    <text evidence="2">Plays a role in the regulation of phosphate uptake.</text>
</comment>
<evidence type="ECO:0000313" key="5">
    <source>
        <dbReference type="Proteomes" id="UP001595711"/>
    </source>
</evidence>
<protein>
    <recommendedName>
        <fullName evidence="2">Phosphate-specific transport system accessory protein PhoU</fullName>
    </recommendedName>
</protein>
<dbReference type="InterPro" id="IPR038078">
    <property type="entry name" value="PhoU-like_sf"/>
</dbReference>
<name>A0ABV7VLV3_9PROT</name>
<dbReference type="NCBIfam" id="TIGR02135">
    <property type="entry name" value="phoU_full"/>
    <property type="match status" value="1"/>
</dbReference>
<dbReference type="RefSeq" id="WP_379730102.1">
    <property type="nucleotide sequence ID" value="NZ_JBHRYJ010000009.1"/>
</dbReference>
<feature type="domain" description="PhoU" evidence="3">
    <location>
        <begin position="21"/>
        <end position="108"/>
    </location>
</feature>
<dbReference type="InterPro" id="IPR026022">
    <property type="entry name" value="PhoU_dom"/>
</dbReference>
<dbReference type="PANTHER" id="PTHR42930:SF3">
    <property type="entry name" value="PHOSPHATE-SPECIFIC TRANSPORT SYSTEM ACCESSORY PROTEIN PHOU"/>
    <property type="match status" value="1"/>
</dbReference>
<keyword evidence="5" id="KW-1185">Reference proteome</keyword>
<dbReference type="EMBL" id="JBHRYJ010000009">
    <property type="protein sequence ID" value="MFC3678464.1"/>
    <property type="molecule type" value="Genomic_DNA"/>
</dbReference>
<comment type="similarity">
    <text evidence="1 2">Belongs to the PhoU family.</text>
</comment>
<keyword evidence="2" id="KW-0592">Phosphate transport</keyword>
<keyword evidence="2" id="KW-0963">Cytoplasm</keyword>
<reference evidence="5" key="1">
    <citation type="journal article" date="2019" name="Int. J. Syst. Evol. Microbiol.">
        <title>The Global Catalogue of Microorganisms (GCM) 10K type strain sequencing project: providing services to taxonomists for standard genome sequencing and annotation.</title>
        <authorList>
            <consortium name="The Broad Institute Genomics Platform"/>
            <consortium name="The Broad Institute Genome Sequencing Center for Infectious Disease"/>
            <person name="Wu L."/>
            <person name="Ma J."/>
        </authorList>
    </citation>
    <scope>NUCLEOTIDE SEQUENCE [LARGE SCALE GENOMIC DNA]</scope>
    <source>
        <strain evidence="5">KCTC 42182</strain>
    </source>
</reference>
<accession>A0ABV7VLV3</accession>
<evidence type="ECO:0000256" key="2">
    <source>
        <dbReference type="PIRNR" id="PIRNR003107"/>
    </source>
</evidence>
<feature type="domain" description="PhoU" evidence="3">
    <location>
        <begin position="125"/>
        <end position="209"/>
    </location>
</feature>
<dbReference type="PANTHER" id="PTHR42930">
    <property type="entry name" value="PHOSPHATE-SPECIFIC TRANSPORT SYSTEM ACCESSORY PROTEIN PHOU"/>
    <property type="match status" value="1"/>
</dbReference>
<dbReference type="Gene3D" id="1.20.58.220">
    <property type="entry name" value="Phosphate transport system protein phou homolog 2, domain 2"/>
    <property type="match status" value="2"/>
</dbReference>
<gene>
    <name evidence="4" type="primary">phoU</name>
    <name evidence="4" type="ORF">ACFOOQ_23160</name>
</gene>
<keyword evidence="2" id="KW-0813">Transport</keyword>